<feature type="signal peptide" evidence="1">
    <location>
        <begin position="1"/>
        <end position="20"/>
    </location>
</feature>
<dbReference type="SUPFAM" id="SSF56436">
    <property type="entry name" value="C-type lectin-like"/>
    <property type="match status" value="1"/>
</dbReference>
<feature type="domain" description="C-type lectin" evidence="2">
    <location>
        <begin position="35"/>
        <end position="160"/>
    </location>
</feature>
<dbReference type="RefSeq" id="XP_017033088.1">
    <property type="nucleotide sequence ID" value="XM_017177599.3"/>
</dbReference>
<dbReference type="GeneID" id="108082254"/>
<dbReference type="PANTHER" id="PTHR22803">
    <property type="entry name" value="MANNOSE, PHOSPHOLIPASE, LECTIN RECEPTOR RELATED"/>
    <property type="match status" value="1"/>
</dbReference>
<protein>
    <submittedName>
        <fullName evidence="4">C-type lectin 37Da-like</fullName>
    </submittedName>
</protein>
<gene>
    <name evidence="4" type="primary">LOC108082254</name>
</gene>
<sequence>MLIKLTILGSILCLFSLAGGFEVTPTIEDGIPFIRIGHGYYYIELKTTRNWFDAFAACRQIGANLIAFETTEEWVAINEFLWRYKIMAQYWTAGTDLANQGKHVWLSTGQPISLNLWAPTMPDNYQGVEHCDELGYNAVETNYNSLNDDRCDKKNLYICEASERKTVSFVIS</sequence>
<evidence type="ECO:0000256" key="1">
    <source>
        <dbReference type="SAM" id="SignalP"/>
    </source>
</evidence>
<name>A0A6P4JER1_DROKI</name>
<proteinExistence type="predicted"/>
<dbReference type="InterPro" id="IPR050111">
    <property type="entry name" value="C-type_lectin/snaclec_domain"/>
</dbReference>
<dbReference type="CDD" id="cd00037">
    <property type="entry name" value="CLECT"/>
    <property type="match status" value="1"/>
</dbReference>
<feature type="chain" id="PRO_5027908654" evidence="1">
    <location>
        <begin position="21"/>
        <end position="172"/>
    </location>
</feature>
<dbReference type="SMART" id="SM00034">
    <property type="entry name" value="CLECT"/>
    <property type="match status" value="1"/>
</dbReference>
<evidence type="ECO:0000313" key="4">
    <source>
        <dbReference type="RefSeq" id="XP_017033088.1"/>
    </source>
</evidence>
<dbReference type="OrthoDB" id="7773875at2759"/>
<dbReference type="AlphaFoldDB" id="A0A6P4JER1"/>
<dbReference type="PROSITE" id="PS50041">
    <property type="entry name" value="C_TYPE_LECTIN_2"/>
    <property type="match status" value="1"/>
</dbReference>
<evidence type="ECO:0000259" key="2">
    <source>
        <dbReference type="PROSITE" id="PS50041"/>
    </source>
</evidence>
<dbReference type="InterPro" id="IPR001304">
    <property type="entry name" value="C-type_lectin-like"/>
</dbReference>
<reference evidence="4" key="2">
    <citation type="submission" date="2025-08" db="UniProtKB">
        <authorList>
            <consortium name="RefSeq"/>
        </authorList>
    </citation>
    <scope>IDENTIFICATION</scope>
    <source>
        <strain evidence="4">14028-0561.14</strain>
        <tissue evidence="4">Whole fly</tissue>
    </source>
</reference>
<reference evidence="3" key="1">
    <citation type="submission" date="2025-05" db="UniProtKB">
        <authorList>
            <consortium name="RefSeq"/>
        </authorList>
    </citation>
    <scope>NUCLEOTIDE SEQUENCE [LARGE SCALE GENOMIC DNA]</scope>
    <source>
        <strain evidence="3">14028-0561.14</strain>
    </source>
</reference>
<dbReference type="InterPro" id="IPR016187">
    <property type="entry name" value="CTDL_fold"/>
</dbReference>
<keyword evidence="3" id="KW-1185">Reference proteome</keyword>
<dbReference type="InterPro" id="IPR016186">
    <property type="entry name" value="C-type_lectin-like/link_sf"/>
</dbReference>
<dbReference type="Gene3D" id="3.10.100.10">
    <property type="entry name" value="Mannose-Binding Protein A, subunit A"/>
    <property type="match status" value="1"/>
</dbReference>
<dbReference type="Pfam" id="PF00059">
    <property type="entry name" value="Lectin_C"/>
    <property type="match status" value="1"/>
</dbReference>
<evidence type="ECO:0000313" key="3">
    <source>
        <dbReference type="Proteomes" id="UP001652661"/>
    </source>
</evidence>
<keyword evidence="1" id="KW-0732">Signal</keyword>
<dbReference type="Proteomes" id="UP001652661">
    <property type="component" value="Chromosome 2L"/>
</dbReference>
<accession>A0A6P4JER1</accession>
<organism evidence="3 4">
    <name type="scientific">Drosophila kikkawai</name>
    <name type="common">Fruit fly</name>
    <dbReference type="NCBI Taxonomy" id="30033"/>
    <lineage>
        <taxon>Eukaryota</taxon>
        <taxon>Metazoa</taxon>
        <taxon>Ecdysozoa</taxon>
        <taxon>Arthropoda</taxon>
        <taxon>Hexapoda</taxon>
        <taxon>Insecta</taxon>
        <taxon>Pterygota</taxon>
        <taxon>Neoptera</taxon>
        <taxon>Endopterygota</taxon>
        <taxon>Diptera</taxon>
        <taxon>Brachycera</taxon>
        <taxon>Muscomorpha</taxon>
        <taxon>Ephydroidea</taxon>
        <taxon>Drosophilidae</taxon>
        <taxon>Drosophila</taxon>
        <taxon>Sophophora</taxon>
    </lineage>
</organism>